<feature type="transmembrane region" description="Helical" evidence="5">
    <location>
        <begin position="6"/>
        <end position="29"/>
    </location>
</feature>
<keyword evidence="4 5" id="KW-0472">Membrane</keyword>
<feature type="transmembrane region" description="Helical" evidence="5">
    <location>
        <begin position="41"/>
        <end position="64"/>
    </location>
</feature>
<reference evidence="6" key="1">
    <citation type="submission" date="2020-12" db="EMBL/GenBank/DDBJ databases">
        <title>Bacterial taxonomy.</title>
        <authorList>
            <person name="Pan X."/>
        </authorList>
    </citation>
    <scope>NUCLEOTIDE SEQUENCE</scope>
    <source>
        <strain evidence="6">B2012</strain>
    </source>
</reference>
<protein>
    <submittedName>
        <fullName evidence="6">DUF1656 domain-containing protein</fullName>
    </submittedName>
</protein>
<dbReference type="Pfam" id="PF07869">
    <property type="entry name" value="DUF1656"/>
    <property type="match status" value="1"/>
</dbReference>
<keyword evidence="2 5" id="KW-0812">Transmembrane</keyword>
<dbReference type="Proteomes" id="UP000609531">
    <property type="component" value="Unassembled WGS sequence"/>
</dbReference>
<evidence type="ECO:0000313" key="6">
    <source>
        <dbReference type="EMBL" id="MBJ3777006.1"/>
    </source>
</evidence>
<gene>
    <name evidence="6" type="ORF">JCR33_14965</name>
</gene>
<evidence type="ECO:0000256" key="3">
    <source>
        <dbReference type="ARBA" id="ARBA00022989"/>
    </source>
</evidence>
<keyword evidence="1" id="KW-1003">Cell membrane</keyword>
<evidence type="ECO:0000313" key="7">
    <source>
        <dbReference type="Proteomes" id="UP000609531"/>
    </source>
</evidence>
<keyword evidence="3 5" id="KW-1133">Transmembrane helix</keyword>
<comment type="caution">
    <text evidence="6">The sequence shown here is derived from an EMBL/GenBank/DDBJ whole genome shotgun (WGS) entry which is preliminary data.</text>
</comment>
<dbReference type="InterPro" id="IPR012451">
    <property type="entry name" value="DUF1656"/>
</dbReference>
<dbReference type="AlphaFoldDB" id="A0A934IQT0"/>
<accession>A0A934IQT0</accession>
<evidence type="ECO:0000256" key="1">
    <source>
        <dbReference type="ARBA" id="ARBA00022475"/>
    </source>
</evidence>
<evidence type="ECO:0000256" key="5">
    <source>
        <dbReference type="SAM" id="Phobius"/>
    </source>
</evidence>
<dbReference type="EMBL" id="JAEKJA010000012">
    <property type="protein sequence ID" value="MBJ3777006.1"/>
    <property type="molecule type" value="Genomic_DNA"/>
</dbReference>
<organism evidence="6 7">
    <name type="scientific">Acuticoccus mangrovi</name>
    <dbReference type="NCBI Taxonomy" id="2796142"/>
    <lineage>
        <taxon>Bacteria</taxon>
        <taxon>Pseudomonadati</taxon>
        <taxon>Pseudomonadota</taxon>
        <taxon>Alphaproteobacteria</taxon>
        <taxon>Hyphomicrobiales</taxon>
        <taxon>Amorphaceae</taxon>
        <taxon>Acuticoccus</taxon>
    </lineage>
</organism>
<name>A0A934IQT0_9HYPH</name>
<evidence type="ECO:0000256" key="4">
    <source>
        <dbReference type="ARBA" id="ARBA00023136"/>
    </source>
</evidence>
<keyword evidence="7" id="KW-1185">Reference proteome</keyword>
<evidence type="ECO:0000256" key="2">
    <source>
        <dbReference type="ARBA" id="ARBA00022692"/>
    </source>
</evidence>
<proteinExistence type="predicted"/>
<dbReference type="RefSeq" id="WP_198882910.1">
    <property type="nucleotide sequence ID" value="NZ_JAEKJA010000012.1"/>
</dbReference>
<sequence length="67" mass="7699">MHHEMAFIGMFYPSFLACAIVAAVLWYLIDMLMLRFGLWAYFFHPALGRLALYVVTLGVVAWIAPDF</sequence>